<gene>
    <name evidence="6" type="ORF">E8P82_10135</name>
</gene>
<evidence type="ECO:0000256" key="3">
    <source>
        <dbReference type="ARBA" id="ARBA00023002"/>
    </source>
</evidence>
<comment type="pathway">
    <text evidence="1">Cofactor biosynthesis; riboflavin biosynthesis.</text>
</comment>
<reference evidence="6 7" key="1">
    <citation type="submission" date="2019-04" db="EMBL/GenBank/DDBJ databases">
        <authorList>
            <person name="Liu Q."/>
            <person name="Xin Y.-H."/>
        </authorList>
    </citation>
    <scope>NUCLEOTIDE SEQUENCE [LARGE SCALE GENOMIC DNA]</scope>
    <source>
        <strain evidence="6 7">AM23</strain>
    </source>
</reference>
<dbReference type="Gene3D" id="3.40.430.10">
    <property type="entry name" value="Dihydrofolate Reductase, subunit A"/>
    <property type="match status" value="1"/>
</dbReference>
<dbReference type="InterPro" id="IPR050765">
    <property type="entry name" value="Riboflavin_Biosynth_HTPR"/>
</dbReference>
<dbReference type="Pfam" id="PF01872">
    <property type="entry name" value="RibD_C"/>
    <property type="match status" value="1"/>
</dbReference>
<name>A0A4S5E3N6_9MICC</name>
<accession>A0A4S5E3N6</accession>
<feature type="compositionally biased region" description="Basic residues" evidence="4">
    <location>
        <begin position="83"/>
        <end position="97"/>
    </location>
</feature>
<keyword evidence="2" id="KW-0521">NADP</keyword>
<dbReference type="PANTHER" id="PTHR38011:SF7">
    <property type="entry name" value="2,5-DIAMINO-6-RIBOSYLAMINO-4(3H)-PYRIMIDINONE 5'-PHOSPHATE REDUCTASE"/>
    <property type="match status" value="1"/>
</dbReference>
<dbReference type="EMBL" id="SSWH01000008">
    <property type="protein sequence ID" value="THJ65990.1"/>
    <property type="molecule type" value="Genomic_DNA"/>
</dbReference>
<evidence type="ECO:0000256" key="4">
    <source>
        <dbReference type="SAM" id="MobiDB-lite"/>
    </source>
</evidence>
<feature type="domain" description="Bacterial bifunctional deaminase-reductase C-terminal" evidence="5">
    <location>
        <begin position="209"/>
        <end position="411"/>
    </location>
</feature>
<sequence>MCAGNDATLHPAPRSLPLLKRTWWERSRNPTPRRRSLGTTRCSTPLGAHSHSSGPSSGNDAVPEAARCSFPLLGPLQRERRSARTRRALTPTPRRRPPGTTPYQARHSPSLPRPKPLRWERSLPPTARRRPPGTTRSSTPHSARSQAPAPRRSARGSARMAGILIQTPYHGRYERIDGPMISALIPVSEAVVDDDALHSIYAYPSMDRPYVRFNFISAADGAATTGGLSAGLGNDGDKRIFAVVRRLADVVLVGAGTVRAEGYEGPLVDEDAQSWRTGNGQEAHPAIALISGSLDLDPSGGFFANAPVRPLILTSRSAPADRRGALEAVADVVDCGEDTVDPSAVLTELGRRGLLKVLCEGGPSVLGAFQRSGAVDELCLSLSPLLAGGDGPRIAMGDGPGQPIPLRLASLLTEDSALYTLYRVRR</sequence>
<comment type="caution">
    <text evidence="6">The sequence shown here is derived from an EMBL/GenBank/DDBJ whole genome shotgun (WGS) entry which is preliminary data.</text>
</comment>
<keyword evidence="3" id="KW-0560">Oxidoreductase</keyword>
<feature type="compositionally biased region" description="Low complexity" evidence="4">
    <location>
        <begin position="49"/>
        <end position="58"/>
    </location>
</feature>
<evidence type="ECO:0000256" key="1">
    <source>
        <dbReference type="ARBA" id="ARBA00005104"/>
    </source>
</evidence>
<dbReference type="AlphaFoldDB" id="A0A4S5E3N6"/>
<dbReference type="InterPro" id="IPR002734">
    <property type="entry name" value="RibDG_C"/>
</dbReference>
<feature type="region of interest" description="Disordered" evidence="4">
    <location>
        <begin position="23"/>
        <end position="159"/>
    </location>
</feature>
<evidence type="ECO:0000259" key="5">
    <source>
        <dbReference type="Pfam" id="PF01872"/>
    </source>
</evidence>
<dbReference type="SUPFAM" id="SSF53597">
    <property type="entry name" value="Dihydrofolate reductase-like"/>
    <property type="match status" value="1"/>
</dbReference>
<proteinExistence type="predicted"/>
<dbReference type="GO" id="GO:0009231">
    <property type="term" value="P:riboflavin biosynthetic process"/>
    <property type="evidence" value="ECO:0007669"/>
    <property type="project" value="InterPro"/>
</dbReference>
<feature type="compositionally biased region" description="Low complexity" evidence="4">
    <location>
        <begin position="132"/>
        <end position="159"/>
    </location>
</feature>
<keyword evidence="7" id="KW-1185">Reference proteome</keyword>
<protein>
    <recommendedName>
        <fullName evidence="5">Bacterial bifunctional deaminase-reductase C-terminal domain-containing protein</fullName>
    </recommendedName>
</protein>
<dbReference type="PANTHER" id="PTHR38011">
    <property type="entry name" value="DIHYDROFOLATE REDUCTASE FAMILY PROTEIN (AFU_ORTHOLOGUE AFUA_8G06820)"/>
    <property type="match status" value="1"/>
</dbReference>
<dbReference type="GO" id="GO:0008703">
    <property type="term" value="F:5-amino-6-(5-phosphoribosylamino)uracil reductase activity"/>
    <property type="evidence" value="ECO:0007669"/>
    <property type="project" value="InterPro"/>
</dbReference>
<evidence type="ECO:0000256" key="2">
    <source>
        <dbReference type="ARBA" id="ARBA00022857"/>
    </source>
</evidence>
<dbReference type="OrthoDB" id="5243299at2"/>
<dbReference type="InterPro" id="IPR024072">
    <property type="entry name" value="DHFR-like_dom_sf"/>
</dbReference>
<dbReference type="Proteomes" id="UP000305233">
    <property type="component" value="Unassembled WGS sequence"/>
</dbReference>
<organism evidence="6 7">
    <name type="scientific">Arthrobacter echini</name>
    <dbReference type="NCBI Taxonomy" id="1529066"/>
    <lineage>
        <taxon>Bacteria</taxon>
        <taxon>Bacillati</taxon>
        <taxon>Actinomycetota</taxon>
        <taxon>Actinomycetes</taxon>
        <taxon>Micrococcales</taxon>
        <taxon>Micrococcaceae</taxon>
        <taxon>Arthrobacter</taxon>
    </lineage>
</organism>
<evidence type="ECO:0000313" key="6">
    <source>
        <dbReference type="EMBL" id="THJ65990.1"/>
    </source>
</evidence>
<evidence type="ECO:0000313" key="7">
    <source>
        <dbReference type="Proteomes" id="UP000305233"/>
    </source>
</evidence>